<evidence type="ECO:0000313" key="1">
    <source>
        <dbReference type="EMBL" id="POV97730.1"/>
    </source>
</evidence>
<name>A0A2S4UKD0_9BASI</name>
<gene>
    <name evidence="1" type="ORF">PSTT_14870</name>
</gene>
<reference evidence="1" key="1">
    <citation type="submission" date="2017-12" db="EMBL/GenBank/DDBJ databases">
        <title>Gene loss provides genomic basis for host adaptation in cereal stripe rust fungi.</title>
        <authorList>
            <person name="Xia C."/>
        </authorList>
    </citation>
    <scope>NUCLEOTIDE SEQUENCE [LARGE SCALE GENOMIC DNA]</scope>
    <source>
        <strain evidence="1">93-210</strain>
    </source>
</reference>
<dbReference type="EMBL" id="PKSL01000250">
    <property type="protein sequence ID" value="POV97730.1"/>
    <property type="molecule type" value="Genomic_DNA"/>
</dbReference>
<sequence length="36" mass="3968">LARVVNLIPEVSPKIAAETLYRILNIARAVNLVHSI</sequence>
<dbReference type="AlphaFoldDB" id="A0A2S4UKD0"/>
<accession>A0A2S4UKD0</accession>
<proteinExistence type="predicted"/>
<feature type="non-terminal residue" evidence="1">
    <location>
        <position position="1"/>
    </location>
</feature>
<evidence type="ECO:0000313" key="2">
    <source>
        <dbReference type="Proteomes" id="UP000239156"/>
    </source>
</evidence>
<dbReference type="VEuPathDB" id="FungiDB:PSTT_14870"/>
<comment type="caution">
    <text evidence="1">The sequence shown here is derived from an EMBL/GenBank/DDBJ whole genome shotgun (WGS) entry which is preliminary data.</text>
</comment>
<dbReference type="Proteomes" id="UP000239156">
    <property type="component" value="Unassembled WGS sequence"/>
</dbReference>
<keyword evidence="2" id="KW-1185">Reference proteome</keyword>
<organism evidence="1 2">
    <name type="scientific">Puccinia striiformis</name>
    <dbReference type="NCBI Taxonomy" id="27350"/>
    <lineage>
        <taxon>Eukaryota</taxon>
        <taxon>Fungi</taxon>
        <taxon>Dikarya</taxon>
        <taxon>Basidiomycota</taxon>
        <taxon>Pucciniomycotina</taxon>
        <taxon>Pucciniomycetes</taxon>
        <taxon>Pucciniales</taxon>
        <taxon>Pucciniaceae</taxon>
        <taxon>Puccinia</taxon>
    </lineage>
</organism>
<protein>
    <submittedName>
        <fullName evidence="1">Uncharacterized protein</fullName>
    </submittedName>
</protein>